<keyword evidence="7 8" id="KW-0472">Membrane</keyword>
<dbReference type="PANTHER" id="PTHR30294">
    <property type="entry name" value="MEMBRANE COMPONENT OF ABC TRANSPORTER YHHJ-RELATED"/>
    <property type="match status" value="1"/>
</dbReference>
<evidence type="ECO:0000259" key="9">
    <source>
        <dbReference type="PROSITE" id="PS51012"/>
    </source>
</evidence>
<evidence type="ECO:0000256" key="8">
    <source>
        <dbReference type="SAM" id="Phobius"/>
    </source>
</evidence>
<feature type="domain" description="ABC transmembrane type-2" evidence="9">
    <location>
        <begin position="134"/>
        <end position="364"/>
    </location>
</feature>
<comment type="similarity">
    <text evidence="2">Belongs to the ABC-2 integral membrane protein family.</text>
</comment>
<reference evidence="10 11" key="1">
    <citation type="submission" date="2018-05" db="EMBL/GenBank/DDBJ databases">
        <title>Vibrio limimaris sp. nov., isolated from marine sediment.</title>
        <authorList>
            <person name="Li C.-M."/>
        </authorList>
    </citation>
    <scope>NUCLEOTIDE SEQUENCE [LARGE SCALE GENOMIC DNA]</scope>
    <source>
        <strain evidence="10 11">E4404</strain>
    </source>
</reference>
<proteinExistence type="inferred from homology"/>
<keyword evidence="4" id="KW-1003">Cell membrane</keyword>
<gene>
    <name evidence="10" type="ORF">DI392_07500</name>
</gene>
<evidence type="ECO:0000256" key="4">
    <source>
        <dbReference type="ARBA" id="ARBA00022475"/>
    </source>
</evidence>
<dbReference type="PROSITE" id="PS51012">
    <property type="entry name" value="ABC_TM2"/>
    <property type="match status" value="1"/>
</dbReference>
<dbReference type="OrthoDB" id="9808686at2"/>
<organism evidence="10 11">
    <name type="scientific">Vibrio albus</name>
    <dbReference type="NCBI Taxonomy" id="2200953"/>
    <lineage>
        <taxon>Bacteria</taxon>
        <taxon>Pseudomonadati</taxon>
        <taxon>Pseudomonadota</taxon>
        <taxon>Gammaproteobacteria</taxon>
        <taxon>Vibrionales</taxon>
        <taxon>Vibrionaceae</taxon>
        <taxon>Vibrio</taxon>
    </lineage>
</organism>
<dbReference type="GO" id="GO:0005886">
    <property type="term" value="C:plasma membrane"/>
    <property type="evidence" value="ECO:0007669"/>
    <property type="project" value="UniProtKB-SubCell"/>
</dbReference>
<evidence type="ECO:0000256" key="3">
    <source>
        <dbReference type="ARBA" id="ARBA00022448"/>
    </source>
</evidence>
<dbReference type="AlphaFoldDB" id="A0A2U3BB80"/>
<comment type="subcellular location">
    <subcellularLocation>
        <location evidence="1">Cell membrane</location>
        <topology evidence="1">Multi-pass membrane protein</topology>
    </subcellularLocation>
</comment>
<evidence type="ECO:0000256" key="7">
    <source>
        <dbReference type="ARBA" id="ARBA00023136"/>
    </source>
</evidence>
<feature type="transmembrane region" description="Helical" evidence="8">
    <location>
        <begin position="251"/>
        <end position="272"/>
    </location>
</feature>
<dbReference type="GO" id="GO:0140359">
    <property type="term" value="F:ABC-type transporter activity"/>
    <property type="evidence" value="ECO:0007669"/>
    <property type="project" value="InterPro"/>
</dbReference>
<dbReference type="Gene3D" id="3.40.1710.10">
    <property type="entry name" value="abc type-2 transporter like domain"/>
    <property type="match status" value="1"/>
</dbReference>
<dbReference type="InterPro" id="IPR051449">
    <property type="entry name" value="ABC-2_transporter_component"/>
</dbReference>
<comment type="caution">
    <text evidence="10">The sequence shown here is derived from an EMBL/GenBank/DDBJ whole genome shotgun (WGS) entry which is preliminary data.</text>
</comment>
<keyword evidence="5 8" id="KW-0812">Transmembrane</keyword>
<keyword evidence="3" id="KW-0813">Transport</keyword>
<feature type="transmembrane region" description="Helical" evidence="8">
    <location>
        <begin position="342"/>
        <end position="361"/>
    </location>
</feature>
<dbReference type="InterPro" id="IPR013525">
    <property type="entry name" value="ABC2_TM"/>
</dbReference>
<name>A0A2U3BB80_9VIBR</name>
<keyword evidence="11" id="KW-1185">Reference proteome</keyword>
<sequence>MMISRLLSLIIKELLVVLKDPKGRLILIGPPLLQTVIFSFAATLEVNNLTLAVNNLDEGKWGYELVQRLSASSTFTGVFSADGERQIARVLDEQEAIAVLSVPQNFSHEIESGKPANIQLLLDGRRTNAAQIVAGYTRQIMNQMLMDMGRVSTGVVMIERNWFNPNLDYKWYTLPSLVAILSTLVALLVTSLSVARERELGTFEQLLVSPLRPVEILIGKSVAALSVALVEATGIILIAVFLFRIPFEGSLILLYGSMFVFLLSIVGVGLFISSLSMTQQQGILGAFTFMSLSVVLSGFATPVENMPDWLQVIALANPIRWFLVIVRGLFLKGMPVDDVIANTWPMAIIALVTLSAATILFRKRME</sequence>
<feature type="transmembrane region" description="Helical" evidence="8">
    <location>
        <begin position="284"/>
        <end position="303"/>
    </location>
</feature>
<dbReference type="Pfam" id="PF12698">
    <property type="entry name" value="ABC2_membrane_3"/>
    <property type="match status" value="1"/>
</dbReference>
<protein>
    <recommendedName>
        <fullName evidence="9">ABC transmembrane type-2 domain-containing protein</fullName>
    </recommendedName>
</protein>
<keyword evidence="6 8" id="KW-1133">Transmembrane helix</keyword>
<dbReference type="InterPro" id="IPR047817">
    <property type="entry name" value="ABC2_TM_bact-type"/>
</dbReference>
<dbReference type="EMBL" id="QFWT01000003">
    <property type="protein sequence ID" value="PWI34037.1"/>
    <property type="molecule type" value="Genomic_DNA"/>
</dbReference>
<dbReference type="PANTHER" id="PTHR30294:SF44">
    <property type="entry name" value="MULTIDRUG ABC TRANSPORTER PERMEASE YBHR-RELATED"/>
    <property type="match status" value="1"/>
</dbReference>
<evidence type="ECO:0000256" key="1">
    <source>
        <dbReference type="ARBA" id="ARBA00004651"/>
    </source>
</evidence>
<dbReference type="Proteomes" id="UP000245362">
    <property type="component" value="Unassembled WGS sequence"/>
</dbReference>
<evidence type="ECO:0000256" key="5">
    <source>
        <dbReference type="ARBA" id="ARBA00022692"/>
    </source>
</evidence>
<accession>A0A2U3BB80</accession>
<feature type="transmembrane region" description="Helical" evidence="8">
    <location>
        <begin position="216"/>
        <end position="245"/>
    </location>
</feature>
<evidence type="ECO:0000313" key="10">
    <source>
        <dbReference type="EMBL" id="PWI34037.1"/>
    </source>
</evidence>
<evidence type="ECO:0000256" key="6">
    <source>
        <dbReference type="ARBA" id="ARBA00022989"/>
    </source>
</evidence>
<feature type="transmembrane region" description="Helical" evidence="8">
    <location>
        <begin position="171"/>
        <end position="195"/>
    </location>
</feature>
<evidence type="ECO:0000313" key="11">
    <source>
        <dbReference type="Proteomes" id="UP000245362"/>
    </source>
</evidence>
<evidence type="ECO:0000256" key="2">
    <source>
        <dbReference type="ARBA" id="ARBA00007783"/>
    </source>
</evidence>